<dbReference type="AlphaFoldDB" id="A0A4R8TM89"/>
<dbReference type="EMBL" id="QAPF01000047">
    <property type="protein sequence ID" value="TEA19455.1"/>
    <property type="molecule type" value="Genomic_DNA"/>
</dbReference>
<reference evidence="1 2" key="1">
    <citation type="submission" date="2018-11" db="EMBL/GenBank/DDBJ databases">
        <title>Genome sequence and assembly of Colletotrichum sidae.</title>
        <authorList>
            <person name="Gan P."/>
            <person name="Shirasu K."/>
        </authorList>
    </citation>
    <scope>NUCLEOTIDE SEQUENCE [LARGE SCALE GENOMIC DNA]</scope>
    <source>
        <strain evidence="1 2">CBS 518.97</strain>
    </source>
</reference>
<proteinExistence type="predicted"/>
<evidence type="ECO:0000313" key="2">
    <source>
        <dbReference type="Proteomes" id="UP000295604"/>
    </source>
</evidence>
<keyword evidence="2" id="KW-1185">Reference proteome</keyword>
<accession>A0A4R8TM89</accession>
<gene>
    <name evidence="1" type="ORF">C8034_v009679</name>
</gene>
<protein>
    <submittedName>
        <fullName evidence="1">Uncharacterized protein</fullName>
    </submittedName>
</protein>
<name>A0A4R8TM89_9PEZI</name>
<sequence>MSFLATTLVAQDAKLFLPLPRTPHSVSACATKTNSLRPTGQSEQSIAAARGGTASADYGRTVCDWMRCAGSINLAMFVVSVADRSACSCFGDTLLQRNTNYTSSRDPLFSIRTRVRTSFGRGIYWAGEVDLRWQMWDTTLVAFTR</sequence>
<organism evidence="1 2">
    <name type="scientific">Colletotrichum sidae</name>
    <dbReference type="NCBI Taxonomy" id="1347389"/>
    <lineage>
        <taxon>Eukaryota</taxon>
        <taxon>Fungi</taxon>
        <taxon>Dikarya</taxon>
        <taxon>Ascomycota</taxon>
        <taxon>Pezizomycotina</taxon>
        <taxon>Sordariomycetes</taxon>
        <taxon>Hypocreomycetidae</taxon>
        <taxon>Glomerellales</taxon>
        <taxon>Glomerellaceae</taxon>
        <taxon>Colletotrichum</taxon>
        <taxon>Colletotrichum orbiculare species complex</taxon>
    </lineage>
</organism>
<evidence type="ECO:0000313" key="1">
    <source>
        <dbReference type="EMBL" id="TEA19455.1"/>
    </source>
</evidence>
<dbReference type="Proteomes" id="UP000295604">
    <property type="component" value="Unassembled WGS sequence"/>
</dbReference>
<comment type="caution">
    <text evidence="1">The sequence shown here is derived from an EMBL/GenBank/DDBJ whole genome shotgun (WGS) entry which is preliminary data.</text>
</comment>